<gene>
    <name evidence="2" type="ORF">A3F61_02075</name>
</gene>
<name>A0A1G1V4L9_9BACT</name>
<dbReference type="EMBL" id="MHCA01000058">
    <property type="protein sequence ID" value="OGY10292.1"/>
    <property type="molecule type" value="Genomic_DNA"/>
</dbReference>
<evidence type="ECO:0000313" key="3">
    <source>
        <dbReference type="Proteomes" id="UP000178272"/>
    </source>
</evidence>
<reference evidence="2 3" key="1">
    <citation type="journal article" date="2016" name="Nat. Commun.">
        <title>Thousands of microbial genomes shed light on interconnected biogeochemical processes in an aquifer system.</title>
        <authorList>
            <person name="Anantharaman K."/>
            <person name="Brown C.T."/>
            <person name="Hug L.A."/>
            <person name="Sharon I."/>
            <person name="Castelle C.J."/>
            <person name="Probst A.J."/>
            <person name="Thomas B.C."/>
            <person name="Singh A."/>
            <person name="Wilkins M.J."/>
            <person name="Karaoz U."/>
            <person name="Brodie E.L."/>
            <person name="Williams K.H."/>
            <person name="Hubbard S.S."/>
            <person name="Banfield J.F."/>
        </authorList>
    </citation>
    <scope>NUCLEOTIDE SEQUENCE [LARGE SCALE GENOMIC DNA]</scope>
</reference>
<evidence type="ECO:0000313" key="2">
    <source>
        <dbReference type="EMBL" id="OGY10292.1"/>
    </source>
</evidence>
<organism evidence="2 3">
    <name type="scientific">Candidatus Blackburnbacteria bacterium RIFCSPHIGHO2_12_FULL_41_13b</name>
    <dbReference type="NCBI Taxonomy" id="1797517"/>
    <lineage>
        <taxon>Bacteria</taxon>
        <taxon>Candidatus Blackburniibacteriota</taxon>
    </lineage>
</organism>
<feature type="compositionally biased region" description="Polar residues" evidence="1">
    <location>
        <begin position="72"/>
        <end position="93"/>
    </location>
</feature>
<evidence type="ECO:0000256" key="1">
    <source>
        <dbReference type="SAM" id="MobiDB-lite"/>
    </source>
</evidence>
<sequence length="104" mass="11178">MKPKQKGSNFTVFAILTTLTLLTWAAFGAYERLRKIDLSVIPEKMLAPINPNLDTATLDLLEKKKLVNEEQISSFVPTAQGSGRTQAAGSESAQPEGGEASPSD</sequence>
<dbReference type="Proteomes" id="UP000178272">
    <property type="component" value="Unassembled WGS sequence"/>
</dbReference>
<protein>
    <submittedName>
        <fullName evidence="2">Uncharacterized protein</fullName>
    </submittedName>
</protein>
<accession>A0A1G1V4L9</accession>
<feature type="region of interest" description="Disordered" evidence="1">
    <location>
        <begin position="72"/>
        <end position="104"/>
    </location>
</feature>
<dbReference type="STRING" id="1797517.A3F61_02075"/>
<proteinExistence type="predicted"/>
<dbReference type="AlphaFoldDB" id="A0A1G1V4L9"/>
<comment type="caution">
    <text evidence="2">The sequence shown here is derived from an EMBL/GenBank/DDBJ whole genome shotgun (WGS) entry which is preliminary data.</text>
</comment>